<dbReference type="AlphaFoldDB" id="A0A9P7MAK3"/>
<sequence length="68" mass="7162">MELDVKYGAAEQRGADRGDRGADACLALGEAVFSSRVVRVDDDRGVVPAGRPFVDGEGNGHDLCDIDV</sequence>
<dbReference type="Proteomes" id="UP000706124">
    <property type="component" value="Unassembled WGS sequence"/>
</dbReference>
<protein>
    <submittedName>
        <fullName evidence="1">Uncharacterized protein</fullName>
    </submittedName>
</protein>
<proteinExistence type="predicted"/>
<organism evidence="1 2">
    <name type="scientific">Claviceps pazoutovae</name>
    <dbReference type="NCBI Taxonomy" id="1649127"/>
    <lineage>
        <taxon>Eukaryota</taxon>
        <taxon>Fungi</taxon>
        <taxon>Dikarya</taxon>
        <taxon>Ascomycota</taxon>
        <taxon>Pezizomycotina</taxon>
        <taxon>Sordariomycetes</taxon>
        <taxon>Hypocreomycetidae</taxon>
        <taxon>Hypocreales</taxon>
        <taxon>Clavicipitaceae</taxon>
        <taxon>Claviceps</taxon>
    </lineage>
</organism>
<comment type="caution">
    <text evidence="1">The sequence shown here is derived from an EMBL/GenBank/DDBJ whole genome shotgun (WGS) entry which is preliminary data.</text>
</comment>
<evidence type="ECO:0000313" key="2">
    <source>
        <dbReference type="Proteomes" id="UP000706124"/>
    </source>
</evidence>
<reference evidence="1 2" key="1">
    <citation type="journal article" date="2020" name="bioRxiv">
        <title>Whole genome comparisons of ergot fungi reveals the divergence and evolution of species within the genus Claviceps are the result of varying mechanisms driving genome evolution and host range expansion.</title>
        <authorList>
            <person name="Wyka S.A."/>
            <person name="Mondo S.J."/>
            <person name="Liu M."/>
            <person name="Dettman J."/>
            <person name="Nalam V."/>
            <person name="Broders K.D."/>
        </authorList>
    </citation>
    <scope>NUCLEOTIDE SEQUENCE [LARGE SCALE GENOMIC DNA]</scope>
    <source>
        <strain evidence="1 2">CCC 1485</strain>
    </source>
</reference>
<keyword evidence="2" id="KW-1185">Reference proteome</keyword>
<accession>A0A9P7MAK3</accession>
<dbReference type="EMBL" id="SRPO01000247">
    <property type="protein sequence ID" value="KAG5935657.1"/>
    <property type="molecule type" value="Genomic_DNA"/>
</dbReference>
<name>A0A9P7MAK3_9HYPO</name>
<evidence type="ECO:0000313" key="1">
    <source>
        <dbReference type="EMBL" id="KAG5935657.1"/>
    </source>
</evidence>
<gene>
    <name evidence="1" type="ORF">E4U60_003024</name>
</gene>